<dbReference type="InterPro" id="IPR048677">
    <property type="entry name" value="TssM1_hel"/>
</dbReference>
<organism evidence="5 6">
    <name type="scientific">Pantoea eucrina</name>
    <dbReference type="NCBI Taxonomy" id="472693"/>
    <lineage>
        <taxon>Bacteria</taxon>
        <taxon>Pseudomonadati</taxon>
        <taxon>Pseudomonadota</taxon>
        <taxon>Gammaproteobacteria</taxon>
        <taxon>Enterobacterales</taxon>
        <taxon>Erwiniaceae</taxon>
        <taxon>Pantoea</taxon>
    </lineage>
</organism>
<dbReference type="Pfam" id="PF21070">
    <property type="entry name" value="IcmF_helical"/>
    <property type="match status" value="1"/>
</dbReference>
<feature type="transmembrane region" description="Helical" evidence="1">
    <location>
        <begin position="12"/>
        <end position="30"/>
    </location>
</feature>
<comment type="caution">
    <text evidence="5">The sequence shown here is derived from an EMBL/GenBank/DDBJ whole genome shotgun (WGS) entry which is preliminary data.</text>
</comment>
<proteinExistence type="predicted"/>
<evidence type="ECO:0000256" key="1">
    <source>
        <dbReference type="SAM" id="Phobius"/>
    </source>
</evidence>
<dbReference type="PANTHER" id="PTHR36153:SF1">
    <property type="entry name" value="TYPE VI SECRETION SYSTEM COMPONENT TSSM1"/>
    <property type="match status" value="1"/>
</dbReference>
<evidence type="ECO:0000313" key="5">
    <source>
        <dbReference type="EMBL" id="MBM0746870.1"/>
    </source>
</evidence>
<feature type="domain" description="Type VI secretion system component TssM1 helical" evidence="4">
    <location>
        <begin position="877"/>
        <end position="982"/>
    </location>
</feature>
<keyword evidence="1" id="KW-1133">Transmembrane helix</keyword>
<accession>A0ABS1Z4J2</accession>
<feature type="domain" description="Type VI secretion system IcmF C-terminal" evidence="2">
    <location>
        <begin position="986"/>
        <end position="1092"/>
    </location>
</feature>
<gene>
    <name evidence="5" type="ORF">JJB79_05475</name>
</gene>
<feature type="transmembrane region" description="Helical" evidence="1">
    <location>
        <begin position="370"/>
        <end position="391"/>
    </location>
</feature>
<evidence type="ECO:0000259" key="3">
    <source>
        <dbReference type="Pfam" id="PF06761"/>
    </source>
</evidence>
<feature type="domain" description="IcmF-related" evidence="3">
    <location>
        <begin position="419"/>
        <end position="734"/>
    </location>
</feature>
<feature type="transmembrane region" description="Helical" evidence="1">
    <location>
        <begin position="36"/>
        <end position="58"/>
    </location>
</feature>
<keyword evidence="1" id="KW-0812">Transmembrane</keyword>
<evidence type="ECO:0000313" key="6">
    <source>
        <dbReference type="Proteomes" id="UP000809137"/>
    </source>
</evidence>
<sequence>MKTGDSLWRGEWGRLGFSALIAGGIVWLIWHFGDRIGLHTTLMKSLVLAGALFLLMMLRHSRTMSLVIQQSWHRLEAKRKNALPADESRVAQTVPRNVTVDAIRLTLRNFHGRRWAGKTRILLITGAVDEVEQLTPGLPDQLWQEDRGTLLLWGGDLSAPADITWLTALRKLRRRPVDGVVWVTRAFDQLSAPGLEQRLSLPSESTMAPPFYAIRARMDALGWKLPLYVWSLHTHAGKPETRITQATGCLLPAGCHSEALTETLTVLTPVLISQGLQQTCGEVNHHFLLTLADQLSRRSENVTALLSVMFNPSSPLSLAGLVFSQPSAGARQAAMHHWRMDKCWDVLPASVQMLPAELRPRKPGIPWQKIMASCASLAMVGWAAWICIAYITNYRQIADVNAQAALAVRPNQSPEQRMKALTELQHALARLEHRSEHGVSWYQRAGLSQNEKLRSALWPRYLEAAQPLLRDAAAAWLTGALQTYAALPPDSPLRETQSKQAYVHLRLYLMLTRPERMDASWFSQTLMQNRTQRQGLDEAYWQGAGETLLAFYAEHLITHPEWALKADPDLVGQVRTLLVRQMGVTNSESRQYQRVISKVKHQYADMRLADMTGDTDAARLFITDEIVPGMFTRQAWEEGVKPAIEKVARERREEMDWVLSDAPPPAGEAASPEALETRLASRYFADYSAAWLHFLNSLRLQPAPTLSDAIDQLTLIADVRQSPLVALMNTLNVQGRTAQSGGAMSDSLVKSAQNLFNREKRPVIDQRSGPQGPLDATFGPLLALTDNQSSSTMNLRTFLTRVTQVRLRLQQITSAADPQAMTQALARTVFQGKSVDLTETRDYGSLVAAGLGQEWSGFGQTVFVRPIEQAWQQVLMPAAGSFNAQWQQAVVNEWNRAFGGRYPFKNVSSEVSLPLLAKYLNADTGRLTRFLHARLGGVLHREGIRWVPDRINARGLTFNPAFLQALNQLSQIADVVFASGHAGLHFELRPGTAADVMQTDLIIDSQKLTYMNQQPVWRRFIWPADTDAPGASLSWISTKAGTRLYGEMPGSWGLIRLLEKAHVSARPGLGSSWQLTWHAPDGRPLNYILRTEAGEGPLALLKLRNFTLPSDIFLTSSTQNPPGNAEFIEEE</sequence>
<dbReference type="InterPro" id="IPR053156">
    <property type="entry name" value="T6SS_TssM-like"/>
</dbReference>
<dbReference type="InterPro" id="IPR009612">
    <property type="entry name" value="IcmF-rel"/>
</dbReference>
<evidence type="ECO:0000259" key="2">
    <source>
        <dbReference type="Pfam" id="PF06744"/>
    </source>
</evidence>
<dbReference type="RefSeq" id="WP_039380450.1">
    <property type="nucleotide sequence ID" value="NZ_CP083448.1"/>
</dbReference>
<dbReference type="GeneID" id="84692483"/>
<keyword evidence="1" id="KW-0472">Membrane</keyword>
<name>A0ABS1Z4J2_9GAMM</name>
<protein>
    <submittedName>
        <fullName evidence="5">Type VI secretion protein VasK</fullName>
    </submittedName>
</protein>
<evidence type="ECO:0000259" key="4">
    <source>
        <dbReference type="Pfam" id="PF21070"/>
    </source>
</evidence>
<dbReference type="Proteomes" id="UP000809137">
    <property type="component" value="Unassembled WGS sequence"/>
</dbReference>
<reference evidence="5 6" key="1">
    <citation type="submission" date="2021-01" db="EMBL/GenBank/DDBJ databases">
        <title>Complete genome sequence of Pantoea eucrina OB49, a heavy metal tolerant bacterium with PGPR potential isolated from wheat in Algeria.</title>
        <authorList>
            <person name="Lekired A."/>
            <person name="Ouzari I.H."/>
        </authorList>
    </citation>
    <scope>NUCLEOTIDE SEQUENCE [LARGE SCALE GENOMIC DNA]</scope>
    <source>
        <strain evidence="5 6">OB49</strain>
    </source>
</reference>
<dbReference type="Pfam" id="PF06744">
    <property type="entry name" value="IcmF_C"/>
    <property type="match status" value="1"/>
</dbReference>
<dbReference type="Pfam" id="PF06761">
    <property type="entry name" value="IcmF-related"/>
    <property type="match status" value="1"/>
</dbReference>
<dbReference type="EMBL" id="JAFCXS010000002">
    <property type="protein sequence ID" value="MBM0746870.1"/>
    <property type="molecule type" value="Genomic_DNA"/>
</dbReference>
<dbReference type="PANTHER" id="PTHR36153">
    <property type="entry name" value="INNER MEMBRANE PROTEIN-RELATED"/>
    <property type="match status" value="1"/>
</dbReference>
<dbReference type="InterPro" id="IPR010623">
    <property type="entry name" value="IcmF_C"/>
</dbReference>
<keyword evidence="6" id="KW-1185">Reference proteome</keyword>